<evidence type="ECO:0000313" key="2">
    <source>
        <dbReference type="Proteomes" id="UP001165960"/>
    </source>
</evidence>
<keyword evidence="2" id="KW-1185">Reference proteome</keyword>
<gene>
    <name evidence="1" type="ORF">DSO57_1003091</name>
</gene>
<comment type="caution">
    <text evidence="1">The sequence shown here is derived from an EMBL/GenBank/DDBJ whole genome shotgun (WGS) entry which is preliminary data.</text>
</comment>
<name>A0ACC2UI80_9FUNG</name>
<protein>
    <submittedName>
        <fullName evidence="1">Uncharacterized protein</fullName>
    </submittedName>
</protein>
<accession>A0ACC2UI80</accession>
<evidence type="ECO:0000313" key="1">
    <source>
        <dbReference type="EMBL" id="KAJ9086540.1"/>
    </source>
</evidence>
<reference evidence="1" key="1">
    <citation type="submission" date="2022-04" db="EMBL/GenBank/DDBJ databases">
        <title>Genome of the entomopathogenic fungus Entomophthora muscae.</title>
        <authorList>
            <person name="Elya C."/>
            <person name="Lovett B.R."/>
            <person name="Lee E."/>
            <person name="Macias A.M."/>
            <person name="Hajek A.E."/>
            <person name="De Bivort B.L."/>
            <person name="Kasson M.T."/>
            <person name="De Fine Licht H.H."/>
            <person name="Stajich J.E."/>
        </authorList>
    </citation>
    <scope>NUCLEOTIDE SEQUENCE</scope>
    <source>
        <strain evidence="1">Berkeley</strain>
    </source>
</reference>
<dbReference type="Proteomes" id="UP001165960">
    <property type="component" value="Unassembled WGS sequence"/>
</dbReference>
<organism evidence="1 2">
    <name type="scientific">Entomophthora muscae</name>
    <dbReference type="NCBI Taxonomy" id="34485"/>
    <lineage>
        <taxon>Eukaryota</taxon>
        <taxon>Fungi</taxon>
        <taxon>Fungi incertae sedis</taxon>
        <taxon>Zoopagomycota</taxon>
        <taxon>Entomophthoromycotina</taxon>
        <taxon>Entomophthoromycetes</taxon>
        <taxon>Entomophthorales</taxon>
        <taxon>Entomophthoraceae</taxon>
        <taxon>Entomophthora</taxon>
    </lineage>
</organism>
<proteinExistence type="predicted"/>
<dbReference type="EMBL" id="QTSX02000717">
    <property type="protein sequence ID" value="KAJ9086540.1"/>
    <property type="molecule type" value="Genomic_DNA"/>
</dbReference>
<sequence>MEFLAIFLLLKISYCAPVSSNYEKADFFNPSLYHSMFDTESKAIICENELKTSRFCEFPTVQRI</sequence>